<gene>
    <name evidence="2" type="ORF">MIZ03_4618</name>
</gene>
<reference evidence="2 3" key="1">
    <citation type="journal article" date="2021" name="Microbiol. Spectr.">
        <title>A Single Bacterium Capable of Oxidation and Reduction of Iron at Circumneutral pH.</title>
        <authorList>
            <person name="Kato S."/>
            <person name="Ohkuma M."/>
        </authorList>
    </citation>
    <scope>NUCLEOTIDE SEQUENCE [LARGE SCALE GENOMIC DNA]</scope>
    <source>
        <strain evidence="2 3">MIZ03</strain>
    </source>
</reference>
<dbReference type="Pfam" id="PF05145">
    <property type="entry name" value="AbrB"/>
    <property type="match status" value="1"/>
</dbReference>
<sequence>MSPSVSTGVRWAALLLLSGLFGGLLQALHFPAGVLLGCMVAAILLALQWTPLELPKFVFVLAQAVLGCLMAQSMKPAALHHVLGQWPVFLGVNLLVIAAGGLLGWLLVRRHVLPGTTALWGIAPGAASAMVLMAESYGADMRLVAFMQYTRVVLVTAVAAWVAHLAMSVGATPTLHPPVAELPTLQHVFATLSLVVVSAALAQRLNIPAGGMVLALVVGTGLQALGVLVIELPAFLLGLAYAVIGWSIGMRFTRPILMHAMAALPMVLAAIAALMGLGLVLALLLVWLAGVAPLTAYLATSPGGADSVVVIAATSAVDAGFVMAMQLVRFLMVLVLGPQVTAWLAKR</sequence>
<evidence type="ECO:0008006" key="4">
    <source>
        <dbReference type="Google" id="ProtNLM"/>
    </source>
</evidence>
<dbReference type="NCBIfam" id="TIGR03082">
    <property type="entry name" value="Gneg_AbrB_dup"/>
    <property type="match status" value="2"/>
</dbReference>
<dbReference type="PIRSF" id="PIRSF038991">
    <property type="entry name" value="Protein_AbrB"/>
    <property type="match status" value="1"/>
</dbReference>
<proteinExistence type="predicted"/>
<dbReference type="PANTHER" id="PTHR38457">
    <property type="entry name" value="REGULATOR ABRB-RELATED"/>
    <property type="match status" value="1"/>
</dbReference>
<keyword evidence="1" id="KW-0812">Transmembrane</keyword>
<feature type="transmembrane region" description="Helical" evidence="1">
    <location>
        <begin position="209"/>
        <end position="228"/>
    </location>
</feature>
<dbReference type="RefSeq" id="WP_223905944.1">
    <property type="nucleotide sequence ID" value="NZ_AP024238.1"/>
</dbReference>
<feature type="transmembrane region" description="Helical" evidence="1">
    <location>
        <begin position="149"/>
        <end position="172"/>
    </location>
</feature>
<feature type="transmembrane region" description="Helical" evidence="1">
    <location>
        <begin position="308"/>
        <end position="337"/>
    </location>
</feature>
<feature type="transmembrane region" description="Helical" evidence="1">
    <location>
        <begin position="264"/>
        <end position="288"/>
    </location>
</feature>
<keyword evidence="1" id="KW-0472">Membrane</keyword>
<dbReference type="PANTHER" id="PTHR38457:SF1">
    <property type="entry name" value="REGULATOR ABRB-RELATED"/>
    <property type="match status" value="1"/>
</dbReference>
<evidence type="ECO:0000313" key="3">
    <source>
        <dbReference type="Proteomes" id="UP000824366"/>
    </source>
</evidence>
<dbReference type="Proteomes" id="UP000824366">
    <property type="component" value="Chromosome"/>
</dbReference>
<keyword evidence="3" id="KW-1185">Reference proteome</keyword>
<keyword evidence="1" id="KW-1133">Transmembrane helix</keyword>
<dbReference type="InterPro" id="IPR007820">
    <property type="entry name" value="AbrB_fam"/>
</dbReference>
<protein>
    <recommendedName>
        <fullName evidence="4">Ammonia monooxygenase</fullName>
    </recommendedName>
</protein>
<organism evidence="2 3">
    <name type="scientific">Rhodoferax lithotrophicus</name>
    <dbReference type="NCBI Taxonomy" id="2798804"/>
    <lineage>
        <taxon>Bacteria</taxon>
        <taxon>Pseudomonadati</taxon>
        <taxon>Pseudomonadota</taxon>
        <taxon>Betaproteobacteria</taxon>
        <taxon>Burkholderiales</taxon>
        <taxon>Comamonadaceae</taxon>
        <taxon>Rhodoferax</taxon>
    </lineage>
</organism>
<dbReference type="EMBL" id="AP024238">
    <property type="protein sequence ID" value="BCO29694.1"/>
    <property type="molecule type" value="Genomic_DNA"/>
</dbReference>
<accession>A0ABN6DCF4</accession>
<feature type="transmembrane region" description="Helical" evidence="1">
    <location>
        <begin position="12"/>
        <end position="45"/>
    </location>
</feature>
<dbReference type="InterPro" id="IPR017516">
    <property type="entry name" value="AbrB_dup"/>
</dbReference>
<feature type="transmembrane region" description="Helical" evidence="1">
    <location>
        <begin position="57"/>
        <end position="74"/>
    </location>
</feature>
<feature type="transmembrane region" description="Helical" evidence="1">
    <location>
        <begin position="184"/>
        <end position="202"/>
    </location>
</feature>
<evidence type="ECO:0000256" key="1">
    <source>
        <dbReference type="SAM" id="Phobius"/>
    </source>
</evidence>
<name>A0ABN6DCF4_9BURK</name>
<evidence type="ECO:0000313" key="2">
    <source>
        <dbReference type="EMBL" id="BCO29694.1"/>
    </source>
</evidence>
<feature type="transmembrane region" description="Helical" evidence="1">
    <location>
        <begin position="86"/>
        <end position="106"/>
    </location>
</feature>
<feature type="transmembrane region" description="Helical" evidence="1">
    <location>
        <begin position="118"/>
        <end position="137"/>
    </location>
</feature>
<feature type="transmembrane region" description="Helical" evidence="1">
    <location>
        <begin position="234"/>
        <end position="252"/>
    </location>
</feature>